<evidence type="ECO:0000259" key="7">
    <source>
        <dbReference type="Pfam" id="PF03159"/>
    </source>
</evidence>
<dbReference type="Proteomes" id="UP001497600">
    <property type="component" value="Chromosome A"/>
</dbReference>
<dbReference type="Pfam" id="PF18334">
    <property type="entry name" value="XRN1_D2_D3"/>
    <property type="match status" value="1"/>
</dbReference>
<dbReference type="InterPro" id="IPR016494">
    <property type="entry name" value="5_3_exoribonuclease_1"/>
</dbReference>
<dbReference type="InterPro" id="IPR027073">
    <property type="entry name" value="5_3_exoribonuclease"/>
</dbReference>
<keyword evidence="2 5" id="KW-0378">Hydrolase</keyword>
<feature type="domain" description="5'-3' exoribonuclease 1 D1" evidence="10">
    <location>
        <begin position="729"/>
        <end position="916"/>
    </location>
</feature>
<feature type="region of interest" description="Disordered" evidence="6">
    <location>
        <begin position="1344"/>
        <end position="1418"/>
    </location>
</feature>
<dbReference type="InterPro" id="IPR041106">
    <property type="entry name" value="XRN1_D2_D3"/>
</dbReference>
<feature type="domain" description="Exoribonuclease Xrn1 D2/D3" evidence="11">
    <location>
        <begin position="920"/>
        <end position="1146"/>
    </location>
</feature>
<organism evidence="12 13">
    <name type="scientific">[Candida] anglica</name>
    <dbReference type="NCBI Taxonomy" id="148631"/>
    <lineage>
        <taxon>Eukaryota</taxon>
        <taxon>Fungi</taxon>
        <taxon>Dikarya</taxon>
        <taxon>Ascomycota</taxon>
        <taxon>Saccharomycotina</taxon>
        <taxon>Pichiomycetes</taxon>
        <taxon>Debaryomycetaceae</taxon>
        <taxon>Kurtzmaniella</taxon>
    </lineage>
</organism>
<dbReference type="CDD" id="cd18673">
    <property type="entry name" value="PIN_XRN1-2-like"/>
    <property type="match status" value="1"/>
</dbReference>
<dbReference type="InterPro" id="IPR004859">
    <property type="entry name" value="Xrn1_N"/>
</dbReference>
<dbReference type="Gene3D" id="2.170.260.40">
    <property type="match status" value="1"/>
</dbReference>
<dbReference type="InterPro" id="IPR041412">
    <property type="entry name" value="Xrn1_helical"/>
</dbReference>
<feature type="domain" description="5'-3' exoribonuclease 1 SH3-like" evidence="9">
    <location>
        <begin position="1164"/>
        <end position="1234"/>
    </location>
</feature>
<dbReference type="Pfam" id="PF03159">
    <property type="entry name" value="XRN_N"/>
    <property type="match status" value="1"/>
</dbReference>
<evidence type="ECO:0000256" key="3">
    <source>
        <dbReference type="ARBA" id="ARBA00022839"/>
    </source>
</evidence>
<feature type="domain" description="Xrn1 helical" evidence="8">
    <location>
        <begin position="271"/>
        <end position="689"/>
    </location>
</feature>
<keyword evidence="1 5" id="KW-0540">Nuclease</keyword>
<dbReference type="EC" id="3.1.13.-" evidence="5"/>
<feature type="domain" description="Xrn1 N-terminal" evidence="7">
    <location>
        <begin position="1"/>
        <end position="226"/>
    </location>
</feature>
<dbReference type="InterPro" id="IPR047008">
    <property type="entry name" value="XRN1_SH3_sf"/>
</dbReference>
<evidence type="ECO:0000256" key="6">
    <source>
        <dbReference type="SAM" id="MobiDB-lite"/>
    </source>
</evidence>
<evidence type="ECO:0000256" key="1">
    <source>
        <dbReference type="ARBA" id="ARBA00022722"/>
    </source>
</evidence>
<feature type="compositionally biased region" description="Polar residues" evidence="6">
    <location>
        <begin position="1363"/>
        <end position="1379"/>
    </location>
</feature>
<evidence type="ECO:0000313" key="13">
    <source>
        <dbReference type="Proteomes" id="UP001497600"/>
    </source>
</evidence>
<gene>
    <name evidence="12" type="primary">XRN1</name>
    <name evidence="12" type="ORF">CAAN4_A04390</name>
</gene>
<evidence type="ECO:0000256" key="2">
    <source>
        <dbReference type="ARBA" id="ARBA00022801"/>
    </source>
</evidence>
<feature type="region of interest" description="Disordered" evidence="6">
    <location>
        <begin position="1244"/>
        <end position="1314"/>
    </location>
</feature>
<dbReference type="Pfam" id="PF18129">
    <property type="entry name" value="SH3_12"/>
    <property type="match status" value="1"/>
</dbReference>
<dbReference type="Pfam" id="PF18332">
    <property type="entry name" value="XRN1_D1"/>
    <property type="match status" value="1"/>
</dbReference>
<proteinExistence type="inferred from homology"/>
<dbReference type="InterPro" id="IPR014722">
    <property type="entry name" value="Rib_uL2_dom2"/>
</dbReference>
<evidence type="ECO:0000256" key="5">
    <source>
        <dbReference type="PIRNR" id="PIRNR006743"/>
    </source>
</evidence>
<dbReference type="PIRSF" id="PIRSF006743">
    <property type="entry name" value="Exonuclease_Xnr1"/>
    <property type="match status" value="1"/>
</dbReference>
<protein>
    <recommendedName>
        <fullName evidence="5">5'-3' exoribonuclease 1</fullName>
        <ecNumber evidence="5">3.1.13.-</ecNumber>
    </recommendedName>
</protein>
<feature type="compositionally biased region" description="Basic and acidic residues" evidence="6">
    <location>
        <begin position="1262"/>
        <end position="1271"/>
    </location>
</feature>
<comment type="similarity">
    <text evidence="4 5">Belongs to the 5'-3' exonuclease family.</text>
</comment>
<dbReference type="InterPro" id="IPR047007">
    <property type="entry name" value="XRN1_D1_sf"/>
</dbReference>
<accession>A0ABP0E9Z7</accession>
<keyword evidence="5" id="KW-0963">Cytoplasm</keyword>
<evidence type="ECO:0000256" key="4">
    <source>
        <dbReference type="ARBA" id="ARBA00038299"/>
    </source>
</evidence>
<keyword evidence="5" id="KW-0866">Nonsense-mediated mRNA decay</keyword>
<feature type="compositionally biased region" description="Low complexity" evidence="6">
    <location>
        <begin position="1380"/>
        <end position="1390"/>
    </location>
</feature>
<evidence type="ECO:0000259" key="9">
    <source>
        <dbReference type="Pfam" id="PF18129"/>
    </source>
</evidence>
<keyword evidence="13" id="KW-1185">Reference proteome</keyword>
<keyword evidence="3 5" id="KW-0269">Exonuclease</keyword>
<dbReference type="Gene3D" id="2.30.30.30">
    <property type="match status" value="1"/>
</dbReference>
<evidence type="ECO:0000259" key="11">
    <source>
        <dbReference type="Pfam" id="PF18334"/>
    </source>
</evidence>
<feature type="compositionally biased region" description="Pro residues" evidence="6">
    <location>
        <begin position="1349"/>
        <end position="1359"/>
    </location>
</feature>
<evidence type="ECO:0000259" key="8">
    <source>
        <dbReference type="Pfam" id="PF17846"/>
    </source>
</evidence>
<name>A0ABP0E9Z7_9ASCO</name>
<reference evidence="12 13" key="1">
    <citation type="submission" date="2024-01" db="EMBL/GenBank/DDBJ databases">
        <authorList>
            <consortium name="Genoscope - CEA"/>
            <person name="William W."/>
        </authorList>
    </citation>
    <scope>NUCLEOTIDE SEQUENCE [LARGE SCALE GENOMIC DNA]</scope>
    <source>
        <strain evidence="12 13">29B2s-10</strain>
    </source>
</reference>
<dbReference type="EMBL" id="OZ004253">
    <property type="protein sequence ID" value="CAK7892770.1"/>
    <property type="molecule type" value="Genomic_DNA"/>
</dbReference>
<sequence length="1418" mass="161553">MGIPKFFRFISERWPLISQPVEEGKVPQFDNLYLDMNSILHTCTHPNDGQLSHMTDDQMYAAIFTYIEHLFQIIKPQKTFYMAIDGVAPRAKMNQQRARRFRTATEAEENVKKALARGETLPKEDPFDSNAITPGTEFMAKLTSNLKYFIHKKISEDKSWNGIEIVLSGHEVPGEGEHKIMDYIRTMKSQSEYNANTRHCIYGLDADLIMLGLVSHDPHFALLREEVTFGPSRKAVNDVNDQQFYLLHLSLLREYMALEFQDLQDELNFEYNFEKVLDDFILIMYVIGNDFLPNLPDLFINKGAFPLLIETFKQYLKQSDGYLNENGTINLRRLSIWLAYLSEFELENFEKVNVDVEWFNKKLEDISISGEKKRERFGKLLLLKDQKKLIGSIKPWLLGVASKPVQELIELETSGKGLSTLKLPTEEVKKHLDFLRQFALEVGLIIVHSASKDTYEAKLDIDGISPHETTEEFDERVNEIRRVVKKYQSANLIETEDAMKETKNIYDAKFMAWKDHYYKDKLKFSIHDTDKMVEFTRHYLEGLQWVLYYYYKGCPSWNWYFKYHYSPRISDIAIGLNWLLEHNEQLTFELSHPFRPFEQLMAVLPARSRNLMPSVYRPIMTDPHSPIIDFYPNEVDIDMNGKTASWEAVVLLSFVDENRLLETLKPVEAKLSPEETQRNSFGKDILFTFNPQVDYVYPTPLPGFFHDLEHDKCIESTFVLPPHGEIKSGLPEGAVLGKEALAGFPALETLSFDYKLKMNETVVFQQPSRSESMVLTIEDKYSDLTVEQYAKKYAGRLVYSKWPFLRESRVIEVIDKDFKYESVKVGTGKKVVGTPLTADEQKNFLQTRGSIKNEYIKKKGVVVGDIEALVYVKPVTGLIRNNNGAMVKTFSKEVEVYPMQLIVDDVINKDSRYVTRAPLPIDREFPNDSHVVFLGAFAYGAPAQVAGYADHDKLNVKISKIQSAKEPTIGKERLAIENREIVYMPSYDVAKRLKLNALFLSKLTSSFMLEDKGGKRVNIGLELKFEGRKQKVLGFTRKQNINSKIWEYSPLAIKLINDYRQKFPKMFAKLISLRDFKVIPRTNEIFESEAELAEVRKWLKELRSTLITVSLESESLTKFSIEAIESYMDNYVTQPIPLTNKDIRGVPRDAVINPSESFQLLSTQRFELGDRVIYVQSTGKVPFLSKGTVVGITSFGTKVSLSVVFDLPLLSGNNMNGRLNSSRGLIVDSSLVLNLSIKQLVYHSKASKEGRPKPKATKPKPTKKEQPRQPQEKAPAPESADPAKNPSNELLSLLKGKNQQNGNRKAKEDDETVPVANSNAIKQIYGQIYSNVMNEGYPQYGFGYSAPGQIPPPGAPGPIPVTQEPQVPFSNGNQQPTQEGSGSTRGNSNRGRGGRGRGGNYRGRGRGRGKPAPTTPSS</sequence>
<dbReference type="Gene3D" id="2.30.30.750">
    <property type="match status" value="1"/>
</dbReference>
<dbReference type="PANTHER" id="PTHR12341:SF7">
    <property type="entry name" value="5'-3' EXORIBONUCLEASE 1"/>
    <property type="match status" value="1"/>
</dbReference>
<dbReference type="Gene3D" id="3.30.1370.250">
    <property type="match status" value="1"/>
</dbReference>
<dbReference type="Gene3D" id="3.40.50.12390">
    <property type="match status" value="2"/>
</dbReference>
<dbReference type="InterPro" id="IPR041385">
    <property type="entry name" value="SH3_12"/>
</dbReference>
<evidence type="ECO:0000259" key="10">
    <source>
        <dbReference type="Pfam" id="PF18332"/>
    </source>
</evidence>
<comment type="function">
    <text evidence="5">Multifunctional protein that exhibits several independent functions at different levels of the cellular processes. 5'-3' exonuclease component of the nonsense-mediated mRNA decay (NMD) which is a highly conserved mRNA degradation pathway, an RNA surveillance system whose role is to identify and rid cells of mRNA with premature termination codons and thus prevents accumulation of potentially harmful truncated proteins.</text>
</comment>
<dbReference type="PANTHER" id="PTHR12341">
    <property type="entry name" value="5'-&gt;3' EXORIBONUCLEASE"/>
    <property type="match status" value="1"/>
</dbReference>
<dbReference type="InterPro" id="IPR040992">
    <property type="entry name" value="XRN1_D1"/>
</dbReference>
<dbReference type="Pfam" id="PF17846">
    <property type="entry name" value="XRN_M"/>
    <property type="match status" value="1"/>
</dbReference>
<evidence type="ECO:0000313" key="12">
    <source>
        <dbReference type="EMBL" id="CAK7892770.1"/>
    </source>
</evidence>
<keyword evidence="5" id="KW-0694">RNA-binding</keyword>
<comment type="subcellular location">
    <subcellularLocation>
        <location evidence="5">Cytoplasm</location>
    </subcellularLocation>
</comment>
<dbReference type="Gene3D" id="1.25.40.1050">
    <property type="match status" value="1"/>
</dbReference>